<sequence length="241" mass="28145">MDTARNHLHVSEQMTLKLESMQDELAARANEVRQHESDLAVEDDELLRAQEDADELKLHLENQILSKVEVMLLKKENAILQEQLEREKLLPKHIAEMVHAEYETIFEELWSKFQERYQSYETAVEYLRKTCIDPFFKEKFIVAWTNKVTHFGHSVTSRGEGGHGRLKKYLGTSRLDLIQCCKRIKQSMENFLTDYRAELANDRMQIPLFAHPSPRSDILQNVTKAISNFALKKINDQVRGC</sequence>
<name>A0ACC0VUR4_9STRA</name>
<accession>A0ACC0VUR4</accession>
<gene>
    <name evidence="1" type="ORF">PsorP6_011085</name>
</gene>
<evidence type="ECO:0000313" key="1">
    <source>
        <dbReference type="EMBL" id="KAI9910080.1"/>
    </source>
</evidence>
<dbReference type="Proteomes" id="UP001163321">
    <property type="component" value="Chromosome 6"/>
</dbReference>
<organism evidence="1 2">
    <name type="scientific">Peronosclerospora sorghi</name>
    <dbReference type="NCBI Taxonomy" id="230839"/>
    <lineage>
        <taxon>Eukaryota</taxon>
        <taxon>Sar</taxon>
        <taxon>Stramenopiles</taxon>
        <taxon>Oomycota</taxon>
        <taxon>Peronosporomycetes</taxon>
        <taxon>Peronosporales</taxon>
        <taxon>Peronosporaceae</taxon>
        <taxon>Peronosclerospora</taxon>
    </lineage>
</organism>
<evidence type="ECO:0000313" key="2">
    <source>
        <dbReference type="Proteomes" id="UP001163321"/>
    </source>
</evidence>
<reference evidence="1 2" key="1">
    <citation type="journal article" date="2022" name="bioRxiv">
        <title>The genome of the oomycete Peronosclerospora sorghi, a cosmopolitan pathogen of maize and sorghum, is inflated with dispersed pseudogenes.</title>
        <authorList>
            <person name="Fletcher K."/>
            <person name="Martin F."/>
            <person name="Isakeit T."/>
            <person name="Cavanaugh K."/>
            <person name="Magill C."/>
            <person name="Michelmore R."/>
        </authorList>
    </citation>
    <scope>NUCLEOTIDE SEQUENCE [LARGE SCALE GENOMIC DNA]</scope>
    <source>
        <strain evidence="1">P6</strain>
    </source>
</reference>
<dbReference type="EMBL" id="CM047585">
    <property type="protein sequence ID" value="KAI9910080.1"/>
    <property type="molecule type" value="Genomic_DNA"/>
</dbReference>
<comment type="caution">
    <text evidence="1">The sequence shown here is derived from an EMBL/GenBank/DDBJ whole genome shotgun (WGS) entry which is preliminary data.</text>
</comment>
<protein>
    <submittedName>
        <fullName evidence="1">Uncharacterized protein</fullName>
    </submittedName>
</protein>
<proteinExistence type="predicted"/>
<keyword evidence="2" id="KW-1185">Reference proteome</keyword>